<proteinExistence type="predicted"/>
<dbReference type="SUPFAM" id="SSF82185">
    <property type="entry name" value="Histone H3 K4-specific methyltransferase SET7/9 N-terminal domain"/>
    <property type="match status" value="1"/>
</dbReference>
<evidence type="ECO:0008006" key="5">
    <source>
        <dbReference type="Google" id="ProtNLM"/>
    </source>
</evidence>
<protein>
    <recommendedName>
        <fullName evidence="5">MORN repeat-containing protein</fullName>
    </recommendedName>
</protein>
<dbReference type="PANTHER" id="PTHR43215:SF14">
    <property type="entry name" value="RADIAL SPOKE HEAD 1 HOMOLOG"/>
    <property type="match status" value="1"/>
</dbReference>
<keyword evidence="2" id="KW-0812">Transmembrane</keyword>
<reference evidence="3 4" key="1">
    <citation type="submission" date="2019-02" db="EMBL/GenBank/DDBJ databases">
        <title>Draft genome sequence of Muricauda sp. 176CP4-71.</title>
        <authorList>
            <person name="Park J.-S."/>
        </authorList>
    </citation>
    <scope>NUCLEOTIDE SEQUENCE [LARGE SCALE GENOMIC DNA]</scope>
    <source>
        <strain evidence="3 4">176CP4-71</strain>
    </source>
</reference>
<comment type="caution">
    <text evidence="3">The sequence shown here is derived from an EMBL/GenBank/DDBJ whole genome shotgun (WGS) entry which is preliminary data.</text>
</comment>
<organism evidence="3 4">
    <name type="scientific">Flagellimonas allohymeniacidonis</name>
    <dbReference type="NCBI Taxonomy" id="2517819"/>
    <lineage>
        <taxon>Bacteria</taxon>
        <taxon>Pseudomonadati</taxon>
        <taxon>Bacteroidota</taxon>
        <taxon>Flavobacteriia</taxon>
        <taxon>Flavobacteriales</taxon>
        <taxon>Flavobacteriaceae</taxon>
        <taxon>Flagellimonas</taxon>
    </lineage>
</organism>
<dbReference type="EMBL" id="SGIU01000002">
    <property type="protein sequence ID" value="TAI47331.1"/>
    <property type="molecule type" value="Genomic_DNA"/>
</dbReference>
<evidence type="ECO:0000256" key="2">
    <source>
        <dbReference type="SAM" id="Phobius"/>
    </source>
</evidence>
<dbReference type="OrthoDB" id="1097666at2"/>
<dbReference type="Proteomes" id="UP000291981">
    <property type="component" value="Unassembled WGS sequence"/>
</dbReference>
<dbReference type="Gene3D" id="2.20.110.10">
    <property type="entry name" value="Histone H3 K4-specific methyltransferase SET7/9 N-terminal domain"/>
    <property type="match status" value="2"/>
</dbReference>
<accession>A0A4Q8QAQ0</accession>
<keyword evidence="1" id="KW-0677">Repeat</keyword>
<dbReference type="PANTHER" id="PTHR43215">
    <property type="entry name" value="RADIAL SPOKE HEAD 1 HOMOLOG"/>
    <property type="match status" value="1"/>
</dbReference>
<sequence>MHIMKQPLSTKILISCLVVATGLALFYAIKSNSLNKQLTEQLASQQEVQQEMEEYRSLIAVDSLLVAGEYEDALNASKEKFVETKDWKNNANLRIALAQKFMDLERNIEQVSQPSQPQETVDSLTVAEAPSPKEIRYVDSLRFALEKSKIRMARMERRLSQKSLGRYLTFKSSKGSEIHYVGQVKNNKAHGHGIALFNTGSRYEGEWNNNQRHGEGTFHWPDGEYYVGEYKNDRRDGQGTYYWSNGEKFVGLWEQDKRTGEGVFYGKDGKVVAKGIWESDELVQAHKP</sequence>
<evidence type="ECO:0000313" key="3">
    <source>
        <dbReference type="EMBL" id="TAI47331.1"/>
    </source>
</evidence>
<evidence type="ECO:0000256" key="1">
    <source>
        <dbReference type="ARBA" id="ARBA00022737"/>
    </source>
</evidence>
<dbReference type="Pfam" id="PF02493">
    <property type="entry name" value="MORN"/>
    <property type="match status" value="4"/>
</dbReference>
<evidence type="ECO:0000313" key="4">
    <source>
        <dbReference type="Proteomes" id="UP000291981"/>
    </source>
</evidence>
<dbReference type="AlphaFoldDB" id="A0A4Q8QAQ0"/>
<feature type="transmembrane region" description="Helical" evidence="2">
    <location>
        <begin position="12"/>
        <end position="29"/>
    </location>
</feature>
<keyword evidence="2" id="KW-1133">Transmembrane helix</keyword>
<name>A0A4Q8QAQ0_9FLAO</name>
<dbReference type="SMART" id="SM00698">
    <property type="entry name" value="MORN"/>
    <property type="match status" value="4"/>
</dbReference>
<gene>
    <name evidence="3" type="ORF">EW142_11670</name>
</gene>
<keyword evidence="4" id="KW-1185">Reference proteome</keyword>
<dbReference type="InterPro" id="IPR003409">
    <property type="entry name" value="MORN"/>
</dbReference>
<keyword evidence="2" id="KW-0472">Membrane</keyword>